<dbReference type="RefSeq" id="WP_093108203.1">
    <property type="nucleotide sequence ID" value="NZ_FNOS01000009.1"/>
</dbReference>
<evidence type="ECO:0000313" key="5">
    <source>
        <dbReference type="EMBL" id="SDY31890.1"/>
    </source>
</evidence>
<dbReference type="CDD" id="cd04301">
    <property type="entry name" value="NAT_SF"/>
    <property type="match status" value="1"/>
</dbReference>
<comment type="caution">
    <text evidence="5">The sequence shown here is derived from an EMBL/GenBank/DDBJ whole genome shotgun (WGS) entry which is preliminary data.</text>
</comment>
<dbReference type="EMBL" id="FNOS01000009">
    <property type="protein sequence ID" value="SDY31890.1"/>
    <property type="molecule type" value="Genomic_DNA"/>
</dbReference>
<evidence type="ECO:0000256" key="2">
    <source>
        <dbReference type="ARBA" id="ARBA00023315"/>
    </source>
</evidence>
<proteinExistence type="inferred from homology"/>
<feature type="domain" description="N-acetyltransferase" evidence="4">
    <location>
        <begin position="10"/>
        <end position="172"/>
    </location>
</feature>
<comment type="similarity">
    <text evidence="3">Belongs to the acetyltransferase family. RimJ subfamily.</text>
</comment>
<accession>A0A1H3IVY8</accession>
<keyword evidence="6" id="KW-1185">Reference proteome</keyword>
<gene>
    <name evidence="5" type="ORF">SAMN04488081_2628</name>
</gene>
<reference evidence="5 6" key="1">
    <citation type="submission" date="2016-10" db="EMBL/GenBank/DDBJ databases">
        <authorList>
            <person name="Varghese N."/>
            <person name="Submissions S."/>
        </authorList>
    </citation>
    <scope>NUCLEOTIDE SEQUENCE [LARGE SCALE GENOMIC DNA]</scope>
    <source>
        <strain evidence="5 6">DSM 20748</strain>
    </source>
</reference>
<evidence type="ECO:0000256" key="3">
    <source>
        <dbReference type="ARBA" id="ARBA00038502"/>
    </source>
</evidence>
<dbReference type="Pfam" id="PF13302">
    <property type="entry name" value="Acetyltransf_3"/>
    <property type="match status" value="1"/>
</dbReference>
<protein>
    <submittedName>
        <fullName evidence="5">Protein N-acetyltransferase, RimJ/RimL family</fullName>
    </submittedName>
</protein>
<keyword evidence="2" id="KW-0012">Acyltransferase</keyword>
<dbReference type="Gene3D" id="3.40.630.30">
    <property type="match status" value="1"/>
</dbReference>
<dbReference type="SUPFAM" id="SSF55729">
    <property type="entry name" value="Acyl-CoA N-acyltransferases (Nat)"/>
    <property type="match status" value="1"/>
</dbReference>
<keyword evidence="1" id="KW-0808">Transferase</keyword>
<dbReference type="PANTHER" id="PTHR43792:SF8">
    <property type="entry name" value="[RIBOSOMAL PROTEIN US5]-ALANINE N-ACETYLTRANSFERASE"/>
    <property type="match status" value="1"/>
</dbReference>
<evidence type="ECO:0000256" key="1">
    <source>
        <dbReference type="ARBA" id="ARBA00022679"/>
    </source>
</evidence>
<dbReference type="PANTHER" id="PTHR43792">
    <property type="entry name" value="GNAT FAMILY, PUTATIVE (AFU_ORTHOLOGUE AFUA_3G00765)-RELATED-RELATED"/>
    <property type="match status" value="1"/>
</dbReference>
<evidence type="ECO:0000313" key="6">
    <source>
        <dbReference type="Proteomes" id="UP000198647"/>
    </source>
</evidence>
<evidence type="ECO:0000259" key="4">
    <source>
        <dbReference type="PROSITE" id="PS51186"/>
    </source>
</evidence>
<dbReference type="InterPro" id="IPR000182">
    <property type="entry name" value="GNAT_dom"/>
</dbReference>
<dbReference type="Proteomes" id="UP000198647">
    <property type="component" value="Unassembled WGS sequence"/>
</dbReference>
<organism evidence="5 6">
    <name type="scientific">Salimicrobium album</name>
    <dbReference type="NCBI Taxonomy" id="50717"/>
    <lineage>
        <taxon>Bacteria</taxon>
        <taxon>Bacillati</taxon>
        <taxon>Bacillota</taxon>
        <taxon>Bacilli</taxon>
        <taxon>Bacillales</taxon>
        <taxon>Bacillaceae</taxon>
        <taxon>Salimicrobium</taxon>
    </lineage>
</organism>
<name>A0A1H3IVY8_9BACI</name>
<dbReference type="InterPro" id="IPR016181">
    <property type="entry name" value="Acyl_CoA_acyltransferase"/>
</dbReference>
<sequence>MIDVLKGERVNLRDMEEKDWVDVHKYASQDKVCQYQPWGPNSEQESEDFVKQVIFDAKKENRSRFVFAIIVKENGKLIGAGEINIRNYTNRVGEIAYIINPEYWGLGYATEVAKLLIPFGFNQLNLHRIFATCDPRNIGSSRVLEKVGMTEEGRIREDLLIKDGWRDSLIFSILEQEWNKND</sequence>
<dbReference type="PROSITE" id="PS51186">
    <property type="entry name" value="GNAT"/>
    <property type="match status" value="1"/>
</dbReference>
<dbReference type="InterPro" id="IPR051531">
    <property type="entry name" value="N-acetyltransferase"/>
</dbReference>